<feature type="domain" description="HTH tetR-type" evidence="3">
    <location>
        <begin position="2"/>
        <end position="62"/>
    </location>
</feature>
<dbReference type="EMBL" id="JBHSSD010000024">
    <property type="protein sequence ID" value="MFC6164128.1"/>
    <property type="molecule type" value="Genomic_DNA"/>
</dbReference>
<feature type="DNA-binding region" description="H-T-H motif" evidence="2">
    <location>
        <begin position="25"/>
        <end position="44"/>
    </location>
</feature>
<evidence type="ECO:0000256" key="1">
    <source>
        <dbReference type="ARBA" id="ARBA00023125"/>
    </source>
</evidence>
<name>A0ABW1R2T3_9LACO</name>
<evidence type="ECO:0000313" key="4">
    <source>
        <dbReference type="EMBL" id="MFC6164128.1"/>
    </source>
</evidence>
<proteinExistence type="predicted"/>
<dbReference type="PRINTS" id="PR00455">
    <property type="entry name" value="HTHTETR"/>
</dbReference>
<dbReference type="Proteomes" id="UP001596253">
    <property type="component" value="Unassembled WGS sequence"/>
</dbReference>
<comment type="caution">
    <text evidence="4">The sequence shown here is derived from an EMBL/GenBank/DDBJ whole genome shotgun (WGS) entry which is preliminary data.</text>
</comment>
<dbReference type="PANTHER" id="PTHR43479">
    <property type="entry name" value="ACREF/ENVCD OPERON REPRESSOR-RELATED"/>
    <property type="match status" value="1"/>
</dbReference>
<dbReference type="PANTHER" id="PTHR43479:SF11">
    <property type="entry name" value="ACREF_ENVCD OPERON REPRESSOR-RELATED"/>
    <property type="match status" value="1"/>
</dbReference>
<keyword evidence="5" id="KW-1185">Reference proteome</keyword>
<keyword evidence="1 2" id="KW-0238">DNA-binding</keyword>
<dbReference type="PROSITE" id="PS50977">
    <property type="entry name" value="HTH_TETR_2"/>
    <property type="match status" value="1"/>
</dbReference>
<evidence type="ECO:0000256" key="2">
    <source>
        <dbReference type="PROSITE-ProRule" id="PRU00335"/>
    </source>
</evidence>
<dbReference type="SUPFAM" id="SSF46689">
    <property type="entry name" value="Homeodomain-like"/>
    <property type="match status" value="1"/>
</dbReference>
<dbReference type="Pfam" id="PF00440">
    <property type="entry name" value="TetR_N"/>
    <property type="match status" value="1"/>
</dbReference>
<dbReference type="InterPro" id="IPR001647">
    <property type="entry name" value="HTH_TetR"/>
</dbReference>
<protein>
    <submittedName>
        <fullName evidence="4">TetR/AcrR family transcriptional regulator</fullName>
    </submittedName>
</protein>
<organism evidence="4 5">
    <name type="scientific">Lactiplantibacillus dongliensis</name>
    <dbReference type="NCBI Taxonomy" id="2559919"/>
    <lineage>
        <taxon>Bacteria</taxon>
        <taxon>Bacillati</taxon>
        <taxon>Bacillota</taxon>
        <taxon>Bacilli</taxon>
        <taxon>Lactobacillales</taxon>
        <taxon>Lactobacillaceae</taxon>
        <taxon>Lactiplantibacillus</taxon>
    </lineage>
</organism>
<evidence type="ECO:0000259" key="3">
    <source>
        <dbReference type="PROSITE" id="PS50977"/>
    </source>
</evidence>
<accession>A0ABW1R2T3</accession>
<dbReference type="InterPro" id="IPR050624">
    <property type="entry name" value="HTH-type_Tx_Regulator"/>
</dbReference>
<evidence type="ECO:0000313" key="5">
    <source>
        <dbReference type="Proteomes" id="UP001596253"/>
    </source>
</evidence>
<dbReference type="InterPro" id="IPR009057">
    <property type="entry name" value="Homeodomain-like_sf"/>
</dbReference>
<dbReference type="RefSeq" id="WP_137640983.1">
    <property type="nucleotide sequence ID" value="NZ_BJDK01000035.1"/>
</dbReference>
<gene>
    <name evidence="4" type="ORF">ACFP3T_05525</name>
</gene>
<sequence>MVDKRQALFQAAHHLFLTQGFKATNIAQIAQNAGVAVGTFYRYYDSKEALFVKVYTTENEAVKAKIIANVDLDQAPEPLIKTILQQIFQFTNQNTILQEWFTNPKLNALIASHNAQAVEDSVVYTLLLKLIKQWQTQGLMKPEMTQERALSLFNALTVIDFHQSEIQTTDYYQLLTDLITGMLTVILK</sequence>
<reference evidence="5" key="1">
    <citation type="journal article" date="2019" name="Int. J. Syst. Evol. Microbiol.">
        <title>The Global Catalogue of Microorganisms (GCM) 10K type strain sequencing project: providing services to taxonomists for standard genome sequencing and annotation.</title>
        <authorList>
            <consortium name="The Broad Institute Genomics Platform"/>
            <consortium name="The Broad Institute Genome Sequencing Center for Infectious Disease"/>
            <person name="Wu L."/>
            <person name="Ma J."/>
        </authorList>
    </citation>
    <scope>NUCLEOTIDE SEQUENCE [LARGE SCALE GENOMIC DNA]</scope>
    <source>
        <strain evidence="5">CCM 8932</strain>
    </source>
</reference>
<dbReference type="Gene3D" id="1.10.357.10">
    <property type="entry name" value="Tetracycline Repressor, domain 2"/>
    <property type="match status" value="1"/>
</dbReference>